<evidence type="ECO:0000313" key="2">
    <source>
        <dbReference type="Proteomes" id="UP000191518"/>
    </source>
</evidence>
<dbReference type="Proteomes" id="UP000191518">
    <property type="component" value="Unassembled WGS sequence"/>
</dbReference>
<keyword evidence="2" id="KW-1185">Reference proteome</keyword>
<evidence type="ECO:0008006" key="3">
    <source>
        <dbReference type="Google" id="ProtNLM"/>
    </source>
</evidence>
<dbReference type="EMBL" id="MDYP01000009">
    <property type="protein sequence ID" value="OQE08519.1"/>
    <property type="molecule type" value="Genomic_DNA"/>
</dbReference>
<name>A0A1V6S470_9EURO</name>
<accession>A0A1V6S470</accession>
<sequence length="259" mass="30481">MELQYLENENIPTEMPRDYTYNTVESCVMDILRVHDNRLRNQPNAANNVGDCIYQISALTAMRTLIPLFFRRNLCRGPFVLTLTDLNQNNIFVDDKWHITCLVDLEWACSRPIEMVEPPYWLTNQDVSHIEIDQFDVVRKEMMSVLKDEEKKTSSSILPTEVGRTPLLLSEVMEQAWKTGTFWYSLALSSPTGLFHLFYSHIQPLMSTDYSNEFRQTMPFYWRKDVAKFVLGKLVDKKKYDIELQQAFATRSFQRYPAY</sequence>
<reference evidence="2" key="1">
    <citation type="journal article" date="2017" name="Nat. Microbiol.">
        <title>Global analysis of biosynthetic gene clusters reveals vast potential of secondary metabolite production in Penicillium species.</title>
        <authorList>
            <person name="Nielsen J.C."/>
            <person name="Grijseels S."/>
            <person name="Prigent S."/>
            <person name="Ji B."/>
            <person name="Dainat J."/>
            <person name="Nielsen K.F."/>
            <person name="Frisvad J.C."/>
            <person name="Workman M."/>
            <person name="Nielsen J."/>
        </authorList>
    </citation>
    <scope>NUCLEOTIDE SEQUENCE [LARGE SCALE GENOMIC DNA]</scope>
    <source>
        <strain evidence="2">IBT 29486</strain>
    </source>
</reference>
<dbReference type="OrthoDB" id="3645574at2759"/>
<comment type="caution">
    <text evidence="1">The sequence shown here is derived from an EMBL/GenBank/DDBJ whole genome shotgun (WGS) entry which is preliminary data.</text>
</comment>
<evidence type="ECO:0000313" key="1">
    <source>
        <dbReference type="EMBL" id="OQE08519.1"/>
    </source>
</evidence>
<organism evidence="1 2">
    <name type="scientific">Penicillium vulpinum</name>
    <dbReference type="NCBI Taxonomy" id="29845"/>
    <lineage>
        <taxon>Eukaryota</taxon>
        <taxon>Fungi</taxon>
        <taxon>Dikarya</taxon>
        <taxon>Ascomycota</taxon>
        <taxon>Pezizomycotina</taxon>
        <taxon>Eurotiomycetes</taxon>
        <taxon>Eurotiomycetidae</taxon>
        <taxon>Eurotiales</taxon>
        <taxon>Aspergillaceae</taxon>
        <taxon>Penicillium</taxon>
    </lineage>
</organism>
<proteinExistence type="predicted"/>
<dbReference type="AlphaFoldDB" id="A0A1V6S470"/>
<gene>
    <name evidence="1" type="ORF">PENVUL_c009G04142</name>
</gene>
<dbReference type="STRING" id="29845.A0A1V6S470"/>
<protein>
    <recommendedName>
        <fullName evidence="3">Aminoglycoside phosphotransferase domain-containing protein</fullName>
    </recommendedName>
</protein>